<protein>
    <submittedName>
        <fullName evidence="2">Putative integral membrane transport protein</fullName>
    </submittedName>
</protein>
<evidence type="ECO:0000256" key="1">
    <source>
        <dbReference type="SAM" id="Phobius"/>
    </source>
</evidence>
<feature type="transmembrane region" description="Helical" evidence="1">
    <location>
        <begin position="178"/>
        <end position="197"/>
    </location>
</feature>
<feature type="transmembrane region" description="Helical" evidence="1">
    <location>
        <begin position="501"/>
        <end position="521"/>
    </location>
</feature>
<feature type="transmembrane region" description="Helical" evidence="1">
    <location>
        <begin position="312"/>
        <end position="333"/>
    </location>
</feature>
<feature type="transmembrane region" description="Helical" evidence="1">
    <location>
        <begin position="345"/>
        <end position="365"/>
    </location>
</feature>
<evidence type="ECO:0000313" key="2">
    <source>
        <dbReference type="EMBL" id="TGO06070.1"/>
    </source>
</evidence>
<feature type="transmembrane region" description="Helical" evidence="1">
    <location>
        <begin position="102"/>
        <end position="129"/>
    </location>
</feature>
<gene>
    <name evidence="2" type="ORF">SERN_0262</name>
</gene>
<feature type="transmembrane region" description="Helical" evidence="1">
    <location>
        <begin position="235"/>
        <end position="255"/>
    </location>
</feature>
<keyword evidence="3" id="KW-1185">Reference proteome</keyword>
<keyword evidence="1" id="KW-0472">Membrane</keyword>
<sequence>MVATLARLRFALLRNTLLREKWRIVLLVVGVVYGLGLLALGVAGMAALNVVDDGVRSTALVLAGSVMVLGWAVVPVLAFGLDSTLDPQRFAVYLAPSRRFAVGLLLAGAVSIPGVVTVLLSVGSAFAWLSTSGTATSVVTVLVAIVCGVLGALLCFLLARVTTTAASGAMRGRRGRDLAGLVAGVLVLVLALTPSFLQSVDLGGLSYDAVAGVLAWTPFGAPWAIPADVAAGEGVLAVARLAIVLATIALALPLYQRLLVRTMTTVGSGGPSGGTRSTRLPFVARLVARGVSPGAAAVAARSLRYWRGDPRYLTQALSILVLPVLPIMMAFLISNQDTGLDRGVALGWAVLAVGPLVAWIGAWAVHDDVAYDSTAFWLHVASDVRGIDDRWGRALAVLIWLAPLTVLLSVVLPVVGGRAELLPAVLGLSLALLGTGTGVSAVFSAAVPYPAAPPGSNPMANQTGAMGATFVAQLGSFAVLGVIVLPTALTLIPVFAAGTAWAWLTLALGAATGVVVAFHGLRWGGRLLDRRAVRLLTTIRSWPKH</sequence>
<reference evidence="2 3" key="1">
    <citation type="submission" date="2018-11" db="EMBL/GenBank/DDBJ databases">
        <title>Complete genome sequencing of the Actinobacteria Serinibacter sp. K3-2.</title>
        <authorList>
            <person name="Rakitin A.L."/>
            <person name="Beletsky A.V."/>
            <person name="Mardanov A.V."/>
            <person name="Ravin N.V."/>
            <person name="Gromova A.S."/>
            <person name="Filippova S.N."/>
            <person name="Gal'Chenko V.F."/>
        </authorList>
    </citation>
    <scope>NUCLEOTIDE SEQUENCE [LARGE SCALE GENOMIC DNA]</scope>
    <source>
        <strain evidence="2 3">K3-2</strain>
    </source>
</reference>
<feature type="transmembrane region" description="Helical" evidence="1">
    <location>
        <begin position="421"/>
        <end position="449"/>
    </location>
</feature>
<feature type="transmembrane region" description="Helical" evidence="1">
    <location>
        <begin position="135"/>
        <end position="158"/>
    </location>
</feature>
<comment type="caution">
    <text evidence="2">The sequence shown here is derived from an EMBL/GenBank/DDBJ whole genome shotgun (WGS) entry which is preliminary data.</text>
</comment>
<evidence type="ECO:0000313" key="3">
    <source>
        <dbReference type="Proteomes" id="UP000297318"/>
    </source>
</evidence>
<feature type="transmembrane region" description="Helical" evidence="1">
    <location>
        <begin position="24"/>
        <end position="48"/>
    </location>
</feature>
<dbReference type="AlphaFoldDB" id="A0A4Z1E470"/>
<dbReference type="OrthoDB" id="3261041at2"/>
<feature type="transmembrane region" description="Helical" evidence="1">
    <location>
        <begin position="60"/>
        <end position="81"/>
    </location>
</feature>
<keyword evidence="1" id="KW-1133">Transmembrane helix</keyword>
<dbReference type="EMBL" id="RHPJ01000001">
    <property type="protein sequence ID" value="TGO06070.1"/>
    <property type="molecule type" value="Genomic_DNA"/>
</dbReference>
<proteinExistence type="predicted"/>
<dbReference type="RefSeq" id="WP_135848331.1">
    <property type="nucleotide sequence ID" value="NZ_RHPJ01000001.1"/>
</dbReference>
<feature type="transmembrane region" description="Helical" evidence="1">
    <location>
        <begin position="470"/>
        <end position="495"/>
    </location>
</feature>
<name>A0A4Z1E470_9MICO</name>
<keyword evidence="1" id="KW-0812">Transmembrane</keyword>
<accession>A0A4Z1E470</accession>
<feature type="transmembrane region" description="Helical" evidence="1">
    <location>
        <begin position="395"/>
        <end position="415"/>
    </location>
</feature>
<organism evidence="2 3">
    <name type="scientific">Serinibacter arcticus</name>
    <dbReference type="NCBI Taxonomy" id="1655435"/>
    <lineage>
        <taxon>Bacteria</taxon>
        <taxon>Bacillati</taxon>
        <taxon>Actinomycetota</taxon>
        <taxon>Actinomycetes</taxon>
        <taxon>Micrococcales</taxon>
        <taxon>Beutenbergiaceae</taxon>
        <taxon>Serinibacter</taxon>
    </lineage>
</organism>
<dbReference type="Proteomes" id="UP000297318">
    <property type="component" value="Unassembled WGS sequence"/>
</dbReference>